<organism evidence="2 3">
    <name type="scientific">Buddleja alternifolia</name>
    <dbReference type="NCBI Taxonomy" id="168488"/>
    <lineage>
        <taxon>Eukaryota</taxon>
        <taxon>Viridiplantae</taxon>
        <taxon>Streptophyta</taxon>
        <taxon>Embryophyta</taxon>
        <taxon>Tracheophyta</taxon>
        <taxon>Spermatophyta</taxon>
        <taxon>Magnoliopsida</taxon>
        <taxon>eudicotyledons</taxon>
        <taxon>Gunneridae</taxon>
        <taxon>Pentapetalae</taxon>
        <taxon>asterids</taxon>
        <taxon>lamiids</taxon>
        <taxon>Lamiales</taxon>
        <taxon>Scrophulariaceae</taxon>
        <taxon>Buddlejeae</taxon>
        <taxon>Buddleja</taxon>
    </lineage>
</organism>
<protein>
    <recommendedName>
        <fullName evidence="1">APO domain-containing protein</fullName>
    </recommendedName>
</protein>
<feature type="domain" description="APO" evidence="1">
    <location>
        <begin position="121"/>
        <end position="205"/>
    </location>
</feature>
<proteinExistence type="predicted"/>
<comment type="caution">
    <text evidence="2">The sequence shown here is derived from an EMBL/GenBank/DDBJ whole genome shotgun (WGS) entry which is preliminary data.</text>
</comment>
<dbReference type="EMBL" id="WHWC01000002">
    <property type="protein sequence ID" value="KAG8389484.1"/>
    <property type="molecule type" value="Genomic_DNA"/>
</dbReference>
<dbReference type="Pfam" id="PF05634">
    <property type="entry name" value="APO_RNA-bind"/>
    <property type="match status" value="2"/>
</dbReference>
<reference evidence="2" key="1">
    <citation type="submission" date="2019-10" db="EMBL/GenBank/DDBJ databases">
        <authorList>
            <person name="Zhang R."/>
            <person name="Pan Y."/>
            <person name="Wang J."/>
            <person name="Ma R."/>
            <person name="Yu S."/>
        </authorList>
    </citation>
    <scope>NUCLEOTIDE SEQUENCE</scope>
    <source>
        <strain evidence="2">LA-IB0</strain>
        <tissue evidence="2">Leaf</tissue>
    </source>
</reference>
<dbReference type="Proteomes" id="UP000826271">
    <property type="component" value="Unassembled WGS sequence"/>
</dbReference>
<name>A0AAV6Y3W4_9LAMI</name>
<accession>A0AAV6Y3W4</accession>
<keyword evidence="3" id="KW-1185">Reference proteome</keyword>
<dbReference type="PANTHER" id="PTHR10388">
    <property type="entry name" value="EUKARYOTIC TRANSLATION INITIATION FACTOR SUI1"/>
    <property type="match status" value="1"/>
</dbReference>
<evidence type="ECO:0000259" key="1">
    <source>
        <dbReference type="PROSITE" id="PS51499"/>
    </source>
</evidence>
<evidence type="ECO:0000313" key="3">
    <source>
        <dbReference type="Proteomes" id="UP000826271"/>
    </source>
</evidence>
<dbReference type="AlphaFoldDB" id="A0AAV6Y3W4"/>
<feature type="domain" description="APO" evidence="1">
    <location>
        <begin position="295"/>
        <end position="380"/>
    </location>
</feature>
<dbReference type="PROSITE" id="PS51499">
    <property type="entry name" value="APO"/>
    <property type="match status" value="2"/>
</dbReference>
<evidence type="ECO:0000313" key="2">
    <source>
        <dbReference type="EMBL" id="KAG8389484.1"/>
    </source>
</evidence>
<dbReference type="InterPro" id="IPR023342">
    <property type="entry name" value="APO_dom"/>
</dbReference>
<gene>
    <name evidence="2" type="ORF">BUALT_Bualt02G0234200</name>
</gene>
<sequence length="402" mass="45743">MFCRRPFRTLLHRRQIFTPKSSQAKNYSSALYSTVQSDLAELPRNLKKSERKPWVTGINELKRRSRLEKQETRVVREATLKPPENGLLVKELIPVAHDVLTARTQLLSCVSRVSDSIAVYVCSVCGDVHVGDPPHKIRTCNVSGSKKSKEHTWERGGVDNILPVVESFHLYDRLGKAVSHNERLQVDRIPAIVELCIQAGVEIPEYPTRRRDFPVYRVAGRIIDFEKKFPKNDSSRNDINTFGFWDMAKRSSSGDEKSINSPYDNLEGFAERGMEAFEKLHVGVTKLMQKYAVQTCGYCSEVQVGPKGHRVRQCQAFKHQMRDGQHAWQEATIDDIFPPIYVWHVMDTRNALLVDALKRYYGKLPAVVELFAQGGAEVGESYWGVMRGDVVVPSLDEEKLVV</sequence>
<dbReference type="GO" id="GO:0003723">
    <property type="term" value="F:RNA binding"/>
    <property type="evidence" value="ECO:0007669"/>
    <property type="project" value="InterPro"/>
</dbReference>